<keyword evidence="2" id="KW-0732">Signal</keyword>
<organism evidence="4 5">
    <name type="scientific">Cylindrotheca closterium</name>
    <dbReference type="NCBI Taxonomy" id="2856"/>
    <lineage>
        <taxon>Eukaryota</taxon>
        <taxon>Sar</taxon>
        <taxon>Stramenopiles</taxon>
        <taxon>Ochrophyta</taxon>
        <taxon>Bacillariophyta</taxon>
        <taxon>Bacillariophyceae</taxon>
        <taxon>Bacillariophycidae</taxon>
        <taxon>Bacillariales</taxon>
        <taxon>Bacillariaceae</taxon>
        <taxon>Cylindrotheca</taxon>
    </lineage>
</organism>
<evidence type="ECO:0000256" key="1">
    <source>
        <dbReference type="SAM" id="MobiDB-lite"/>
    </source>
</evidence>
<evidence type="ECO:0000259" key="3">
    <source>
        <dbReference type="Pfam" id="PF13524"/>
    </source>
</evidence>
<reference evidence="4" key="1">
    <citation type="submission" date="2023-08" db="EMBL/GenBank/DDBJ databases">
        <authorList>
            <person name="Audoor S."/>
            <person name="Bilcke G."/>
        </authorList>
    </citation>
    <scope>NUCLEOTIDE SEQUENCE</scope>
</reference>
<gene>
    <name evidence="4" type="ORF">CYCCA115_LOCUS21242</name>
</gene>
<dbReference type="InterPro" id="IPR055259">
    <property type="entry name" value="YkvP/CgeB_Glyco_trans-like"/>
</dbReference>
<evidence type="ECO:0000313" key="5">
    <source>
        <dbReference type="Proteomes" id="UP001295423"/>
    </source>
</evidence>
<proteinExistence type="predicted"/>
<dbReference type="Proteomes" id="UP001295423">
    <property type="component" value="Unassembled WGS sequence"/>
</dbReference>
<accession>A0AAD2JMR2</accession>
<dbReference type="EMBL" id="CAKOGP040002214">
    <property type="protein sequence ID" value="CAJ1965649.1"/>
    <property type="molecule type" value="Genomic_DNA"/>
</dbReference>
<comment type="caution">
    <text evidence="4">The sequence shown here is derived from an EMBL/GenBank/DDBJ whole genome shotgun (WGS) entry which is preliminary data.</text>
</comment>
<dbReference type="Pfam" id="PF13524">
    <property type="entry name" value="Glyco_trans_1_2"/>
    <property type="match status" value="1"/>
</dbReference>
<feature type="chain" id="PRO_5041986420" description="Spore protein YkvP/CgeB glycosyl transferase-like domain-containing protein" evidence="2">
    <location>
        <begin position="31"/>
        <end position="496"/>
    </location>
</feature>
<name>A0AAD2JMR2_9STRA</name>
<evidence type="ECO:0000313" key="4">
    <source>
        <dbReference type="EMBL" id="CAJ1965649.1"/>
    </source>
</evidence>
<feature type="region of interest" description="Disordered" evidence="1">
    <location>
        <begin position="49"/>
        <end position="74"/>
    </location>
</feature>
<sequence length="496" mass="56390">MTLDRSSQKWGFAFMLSVLALSNVIHPVVNDPTRMFENLPYDLFPQGVLNNQTASESPSSPNADVSNNPSSDANKMITENQATIPSEHSSATTIESNYSALDHVVMRFRNDPSSVTIQPNSVPVMLWPFQDQGWKVDSADMTHIETNGVQESSVLYLAPKAVRTLDPNVVWLTDVKFPPSEWCKRLTQKAELTKARRQAAGLPLQWPIFVVDFTDQRTYHRCKGLELIVGKEFMFYSKRSVVVDRVFDSSQNWVTLGTKVLEQRNMTYEHMPLVVRTDIVEILKRILLHRYNKTKLSDPIETLWNRSVDIAHYWPSDGRSGIGRFQSQLRDKVSQTIETALLGTTKQIFVGVTGTADRRGRRKPQTAYVRHMLTTKIVVVTQRDEWEGHYRLYEALLSGAMVMSDQMLILSRLGLENGTSVIEFDSETSLISLAQYYLDHNSERQAIASRGRQIAMSRHRSWHRMEEIVFGSIVTKCTAKECPYIVHGNESSIVSS</sequence>
<feature type="signal peptide" evidence="2">
    <location>
        <begin position="1"/>
        <end position="30"/>
    </location>
</feature>
<feature type="domain" description="Spore protein YkvP/CgeB glycosyl transferase-like" evidence="3">
    <location>
        <begin position="356"/>
        <end position="468"/>
    </location>
</feature>
<evidence type="ECO:0000256" key="2">
    <source>
        <dbReference type="SAM" id="SignalP"/>
    </source>
</evidence>
<protein>
    <recommendedName>
        <fullName evidence="3">Spore protein YkvP/CgeB glycosyl transferase-like domain-containing protein</fullName>
    </recommendedName>
</protein>
<dbReference type="AlphaFoldDB" id="A0AAD2JMR2"/>
<keyword evidence="5" id="KW-1185">Reference proteome</keyword>